<accession>A0AC59ZYQ2</accession>
<protein>
    <submittedName>
        <fullName evidence="1">Uncharacterized protein</fullName>
    </submittedName>
</protein>
<organism evidence="1 2">
    <name type="scientific">Rangifer tarandus platyrhynchus</name>
    <name type="common">Svalbard reindeer</name>
    <dbReference type="NCBI Taxonomy" id="3082113"/>
    <lineage>
        <taxon>Eukaryota</taxon>
        <taxon>Metazoa</taxon>
        <taxon>Chordata</taxon>
        <taxon>Craniata</taxon>
        <taxon>Vertebrata</taxon>
        <taxon>Euteleostomi</taxon>
        <taxon>Mammalia</taxon>
        <taxon>Eutheria</taxon>
        <taxon>Laurasiatheria</taxon>
        <taxon>Artiodactyla</taxon>
        <taxon>Ruminantia</taxon>
        <taxon>Pecora</taxon>
        <taxon>Cervidae</taxon>
        <taxon>Odocoileinae</taxon>
        <taxon>Rangifer</taxon>
    </lineage>
</organism>
<dbReference type="EMBL" id="OX596090">
    <property type="protein sequence ID" value="CAN0536174.1"/>
    <property type="molecule type" value="Genomic_DNA"/>
</dbReference>
<dbReference type="Proteomes" id="UP001162501">
    <property type="component" value="Chromosome 6"/>
</dbReference>
<sequence length="105" mass="11188">MATNSFRPTSCRFSNRGSHPSPLTHPGLKGSLDLAFGGDCFVVKDTSRTWGGGCTCVETPVLTSAPHRGPREHLLCCLAVSSQAHRKEVAFPGNLAFCSAFSHGR</sequence>
<proteinExistence type="predicted"/>
<evidence type="ECO:0000313" key="1">
    <source>
        <dbReference type="EMBL" id="CAN0536174.1"/>
    </source>
</evidence>
<reference evidence="1" key="1">
    <citation type="submission" date="2023-05" db="EMBL/GenBank/DDBJ databases">
        <authorList>
            <consortium name="ELIXIR-Norway"/>
        </authorList>
    </citation>
    <scope>NUCLEOTIDE SEQUENCE</scope>
</reference>
<evidence type="ECO:0000313" key="2">
    <source>
        <dbReference type="Proteomes" id="UP001162501"/>
    </source>
</evidence>
<reference evidence="1" key="2">
    <citation type="submission" date="2025-03" db="EMBL/GenBank/DDBJ databases">
        <authorList>
            <consortium name="ELIXIR-Norway"/>
            <consortium name="Elixir Norway"/>
        </authorList>
    </citation>
    <scope>NUCLEOTIDE SEQUENCE</scope>
</reference>
<gene>
    <name evidence="1" type="ORF">MRATA1EN22A_LOCUS24754</name>
</gene>
<name>A0AC59ZYQ2_RANTA</name>